<keyword evidence="3" id="KW-1185">Reference proteome</keyword>
<dbReference type="AlphaFoldDB" id="A0A0D0A147"/>
<dbReference type="Proteomes" id="UP000054018">
    <property type="component" value="Unassembled WGS sequence"/>
</dbReference>
<reference evidence="3" key="2">
    <citation type="submission" date="2015-01" db="EMBL/GenBank/DDBJ databases">
        <title>Evolutionary Origins and Diversification of the Mycorrhizal Mutualists.</title>
        <authorList>
            <consortium name="DOE Joint Genome Institute"/>
            <consortium name="Mycorrhizal Genomics Consortium"/>
            <person name="Kohler A."/>
            <person name="Kuo A."/>
            <person name="Nagy L.G."/>
            <person name="Floudas D."/>
            <person name="Copeland A."/>
            <person name="Barry K.W."/>
            <person name="Cichocki N."/>
            <person name="Veneault-Fourrey C."/>
            <person name="LaButti K."/>
            <person name="Lindquist E.A."/>
            <person name="Lipzen A."/>
            <person name="Lundell T."/>
            <person name="Morin E."/>
            <person name="Murat C."/>
            <person name="Riley R."/>
            <person name="Ohm R."/>
            <person name="Sun H."/>
            <person name="Tunlid A."/>
            <person name="Henrissat B."/>
            <person name="Grigoriev I.V."/>
            <person name="Hibbett D.S."/>
            <person name="Martin F."/>
        </authorList>
    </citation>
    <scope>NUCLEOTIDE SEQUENCE [LARGE SCALE GENOMIC DNA]</scope>
    <source>
        <strain evidence="3">441</strain>
    </source>
</reference>
<feature type="transmembrane region" description="Helical" evidence="1">
    <location>
        <begin position="88"/>
        <end position="110"/>
    </location>
</feature>
<keyword evidence="1" id="KW-0812">Transmembrane</keyword>
<proteinExistence type="predicted"/>
<gene>
    <name evidence="2" type="ORF">PISMIDRAFT_49571</name>
</gene>
<feature type="non-terminal residue" evidence="2">
    <location>
        <position position="286"/>
    </location>
</feature>
<feature type="transmembrane region" description="Helical" evidence="1">
    <location>
        <begin position="122"/>
        <end position="146"/>
    </location>
</feature>
<organism evidence="2 3">
    <name type="scientific">Pisolithus microcarpus 441</name>
    <dbReference type="NCBI Taxonomy" id="765257"/>
    <lineage>
        <taxon>Eukaryota</taxon>
        <taxon>Fungi</taxon>
        <taxon>Dikarya</taxon>
        <taxon>Basidiomycota</taxon>
        <taxon>Agaricomycotina</taxon>
        <taxon>Agaricomycetes</taxon>
        <taxon>Agaricomycetidae</taxon>
        <taxon>Boletales</taxon>
        <taxon>Sclerodermatineae</taxon>
        <taxon>Pisolithaceae</taxon>
        <taxon>Pisolithus</taxon>
    </lineage>
</organism>
<evidence type="ECO:0000256" key="1">
    <source>
        <dbReference type="SAM" id="Phobius"/>
    </source>
</evidence>
<dbReference type="EMBL" id="KN833705">
    <property type="protein sequence ID" value="KIK25833.1"/>
    <property type="molecule type" value="Genomic_DNA"/>
</dbReference>
<dbReference type="STRING" id="765257.A0A0D0A147"/>
<feature type="transmembrane region" description="Helical" evidence="1">
    <location>
        <begin position="60"/>
        <end position="82"/>
    </location>
</feature>
<feature type="transmembrane region" description="Helical" evidence="1">
    <location>
        <begin position="166"/>
        <end position="185"/>
    </location>
</feature>
<protein>
    <submittedName>
        <fullName evidence="2">Uncharacterized protein</fullName>
    </submittedName>
</protein>
<evidence type="ECO:0000313" key="3">
    <source>
        <dbReference type="Proteomes" id="UP000054018"/>
    </source>
</evidence>
<feature type="non-terminal residue" evidence="2">
    <location>
        <position position="1"/>
    </location>
</feature>
<evidence type="ECO:0000313" key="2">
    <source>
        <dbReference type="EMBL" id="KIK25833.1"/>
    </source>
</evidence>
<accession>A0A0D0A147</accession>
<sequence>PPILNPDVYLNYLLPSVASEYELNRNVNLATLGALIWDILSSIPSDCRLIRIGKAPVVSFAYFIARPASMVMVLLAVLLVTGPVSHCGAISVGIVTCQVTSSAAAAYLFLKRVHAVYFANKVFQHIFSFLWLVGVGTSCAVFAGAYHTSLEIADTKHCIRHEGRSALSVAFMDPVLFDTLVYFAITYKILVTHSRGGGWRALCDGSALPHFSRAVLQGGQLYYLITIGINLTRFAFSLSPSASPTLQVILSSPAVSLASVMACKVHRDLIIESVDNSSGGSRSERR</sequence>
<keyword evidence="1" id="KW-1133">Transmembrane helix</keyword>
<keyword evidence="1" id="KW-0472">Membrane</keyword>
<dbReference type="OrthoDB" id="3038990at2759"/>
<reference evidence="2 3" key="1">
    <citation type="submission" date="2014-04" db="EMBL/GenBank/DDBJ databases">
        <authorList>
            <consortium name="DOE Joint Genome Institute"/>
            <person name="Kuo A."/>
            <person name="Kohler A."/>
            <person name="Costa M.D."/>
            <person name="Nagy L.G."/>
            <person name="Floudas D."/>
            <person name="Copeland A."/>
            <person name="Barry K.W."/>
            <person name="Cichocki N."/>
            <person name="Veneault-Fourrey C."/>
            <person name="LaButti K."/>
            <person name="Lindquist E.A."/>
            <person name="Lipzen A."/>
            <person name="Lundell T."/>
            <person name="Morin E."/>
            <person name="Murat C."/>
            <person name="Sun H."/>
            <person name="Tunlid A."/>
            <person name="Henrissat B."/>
            <person name="Grigoriev I.V."/>
            <person name="Hibbett D.S."/>
            <person name="Martin F."/>
            <person name="Nordberg H.P."/>
            <person name="Cantor M.N."/>
            <person name="Hua S.X."/>
        </authorList>
    </citation>
    <scope>NUCLEOTIDE SEQUENCE [LARGE SCALE GENOMIC DNA]</scope>
    <source>
        <strain evidence="2 3">441</strain>
    </source>
</reference>
<name>A0A0D0A147_9AGAM</name>
<dbReference type="HOGENOM" id="CLU_060549_1_0_1"/>